<reference evidence="2 3" key="1">
    <citation type="submission" date="2019-12" db="EMBL/GenBank/DDBJ databases">
        <authorList>
            <person name="Scholz U."/>
            <person name="Mascher M."/>
            <person name="Fiebig A."/>
        </authorList>
    </citation>
    <scope>NUCLEOTIDE SEQUENCE</scope>
</reference>
<dbReference type="Proteomes" id="UP001189122">
    <property type="component" value="Unassembled WGS sequence"/>
</dbReference>
<dbReference type="EMBL" id="CACRZD030000016">
    <property type="protein sequence ID" value="CAA6672536.1"/>
    <property type="molecule type" value="Genomic_DNA"/>
</dbReference>
<sequence>MILHNRTSGNHHCNTGGSTRL</sequence>
<name>A0A7I8JQW8_SPIIN</name>
<dbReference type="AlphaFoldDB" id="A0A7I8JQW8"/>
<keyword evidence="3" id="KW-1185">Reference proteome</keyword>
<dbReference type="EMBL" id="LR743603">
    <property type="protein sequence ID" value="CAA2633425.1"/>
    <property type="molecule type" value="Genomic_DNA"/>
</dbReference>
<proteinExistence type="predicted"/>
<protein>
    <submittedName>
        <fullName evidence="2">Uncharacterized protein</fullName>
    </submittedName>
</protein>
<gene>
    <name evidence="2" type="ORF">SI7747_16018947</name>
</gene>
<accession>A0A7I8JQW8</accession>
<organism evidence="2">
    <name type="scientific">Spirodela intermedia</name>
    <name type="common">Intermediate duckweed</name>
    <dbReference type="NCBI Taxonomy" id="51605"/>
    <lineage>
        <taxon>Eukaryota</taxon>
        <taxon>Viridiplantae</taxon>
        <taxon>Streptophyta</taxon>
        <taxon>Embryophyta</taxon>
        <taxon>Tracheophyta</taxon>
        <taxon>Spermatophyta</taxon>
        <taxon>Magnoliopsida</taxon>
        <taxon>Liliopsida</taxon>
        <taxon>Araceae</taxon>
        <taxon>Lemnoideae</taxon>
        <taxon>Spirodela</taxon>
    </lineage>
</organism>
<evidence type="ECO:0000313" key="2">
    <source>
        <dbReference type="EMBL" id="CAA2633425.1"/>
    </source>
</evidence>
<feature type="region of interest" description="Disordered" evidence="1">
    <location>
        <begin position="1"/>
        <end position="21"/>
    </location>
</feature>
<evidence type="ECO:0000256" key="1">
    <source>
        <dbReference type="SAM" id="MobiDB-lite"/>
    </source>
</evidence>
<evidence type="ECO:0000313" key="3">
    <source>
        <dbReference type="Proteomes" id="UP001189122"/>
    </source>
</evidence>